<feature type="non-terminal residue" evidence="2">
    <location>
        <position position="188"/>
    </location>
</feature>
<evidence type="ECO:0000313" key="3">
    <source>
        <dbReference type="Proteomes" id="UP000619265"/>
    </source>
</evidence>
<dbReference type="InterPro" id="IPR036397">
    <property type="entry name" value="RNaseH_sf"/>
</dbReference>
<comment type="caution">
    <text evidence="2">The sequence shown here is derived from an EMBL/GenBank/DDBJ whole genome shotgun (WGS) entry which is preliminary data.</text>
</comment>
<sequence>MPPQVIQEFVGVARQIWWRRNSFIFKETFTHPSTIIKETRHTLELLNEETPRKDLRTCHGYTSTNSWQAPPLNWIKLNWDGATDKAQGLIGVGVVARDSAGHIISTLRTSKHLFPDPLLAEAFGALQAMNFGLELGFTQVIIEGDSLQVVRALKNEKEGWSSASMIMNDTKVLLQKFAKWEVSHVRRN</sequence>
<dbReference type="Pfam" id="PF13456">
    <property type="entry name" value="RVT_3"/>
    <property type="match status" value="1"/>
</dbReference>
<dbReference type="InterPro" id="IPR012337">
    <property type="entry name" value="RNaseH-like_sf"/>
</dbReference>
<dbReference type="Gene3D" id="3.30.420.10">
    <property type="entry name" value="Ribonuclease H-like superfamily/Ribonuclease H"/>
    <property type="match status" value="1"/>
</dbReference>
<dbReference type="CDD" id="cd06222">
    <property type="entry name" value="RNase_H_like"/>
    <property type="match status" value="1"/>
</dbReference>
<evidence type="ECO:0000313" key="2">
    <source>
        <dbReference type="EMBL" id="KAF5468997.1"/>
    </source>
</evidence>
<name>A0A833XP40_JUGRE</name>
<dbReference type="GO" id="GO:0004523">
    <property type="term" value="F:RNA-DNA hybrid ribonuclease activity"/>
    <property type="evidence" value="ECO:0007669"/>
    <property type="project" value="InterPro"/>
</dbReference>
<reference evidence="2" key="1">
    <citation type="submission" date="2015-10" db="EMBL/GenBank/DDBJ databases">
        <authorList>
            <person name="Martinez-Garcia P.J."/>
            <person name="Crepeau M.W."/>
            <person name="Puiu D."/>
            <person name="Gonzalez-Ibeas D."/>
            <person name="Whalen J."/>
            <person name="Stevens K."/>
            <person name="Paul R."/>
            <person name="Butterfield T."/>
            <person name="Britton M."/>
            <person name="Reagan R."/>
            <person name="Chakraborty S."/>
            <person name="Walawage S.L."/>
            <person name="Vasquez-Gross H.A."/>
            <person name="Cardeno C."/>
            <person name="Famula R."/>
            <person name="Pratt K."/>
            <person name="Kuruganti S."/>
            <person name="Aradhya M.K."/>
            <person name="Leslie C.A."/>
            <person name="Dandekar A.M."/>
            <person name="Salzberg S.L."/>
            <person name="Wegrzyn J.L."/>
            <person name="Langley C.H."/>
            <person name="Neale D.B."/>
        </authorList>
    </citation>
    <scope>NUCLEOTIDE SEQUENCE</scope>
    <source>
        <tissue evidence="2">Leaves</tissue>
    </source>
</reference>
<dbReference type="AlphaFoldDB" id="A0A833XP40"/>
<dbReference type="Gramene" id="Jr06_13990_p1">
    <property type="protein sequence ID" value="cds.Jr06_13990_p1"/>
    <property type="gene ID" value="Jr06_13990"/>
</dbReference>
<reference evidence="2" key="2">
    <citation type="submission" date="2020-03" db="EMBL/GenBank/DDBJ databases">
        <title>Walnut 2.0.</title>
        <authorList>
            <person name="Marrano A."/>
            <person name="Britton M."/>
            <person name="Zimin A.V."/>
            <person name="Zaini P.A."/>
            <person name="Workman R."/>
            <person name="Puiu D."/>
            <person name="Bianco L."/>
            <person name="Allen B.J."/>
            <person name="Troggio M."/>
            <person name="Leslie C.A."/>
            <person name="Timp W."/>
            <person name="Dendekar A."/>
            <person name="Salzberg S.L."/>
            <person name="Neale D.B."/>
        </authorList>
    </citation>
    <scope>NUCLEOTIDE SEQUENCE</scope>
    <source>
        <tissue evidence="2">Leaves</tissue>
    </source>
</reference>
<dbReference type="Proteomes" id="UP000619265">
    <property type="component" value="Unassembled WGS sequence"/>
</dbReference>
<dbReference type="InterPro" id="IPR052929">
    <property type="entry name" value="RNase_H-like_EbsB-rel"/>
</dbReference>
<dbReference type="InterPro" id="IPR044730">
    <property type="entry name" value="RNase_H-like_dom_plant"/>
</dbReference>
<protein>
    <recommendedName>
        <fullName evidence="1">RNase H type-1 domain-containing protein</fullName>
    </recommendedName>
</protein>
<accession>A0A833XP40</accession>
<dbReference type="InterPro" id="IPR002156">
    <property type="entry name" value="RNaseH_domain"/>
</dbReference>
<feature type="domain" description="RNase H type-1" evidence="1">
    <location>
        <begin position="78"/>
        <end position="188"/>
    </location>
</feature>
<proteinExistence type="predicted"/>
<evidence type="ECO:0000259" key="1">
    <source>
        <dbReference type="Pfam" id="PF13456"/>
    </source>
</evidence>
<dbReference type="GO" id="GO:0003676">
    <property type="term" value="F:nucleic acid binding"/>
    <property type="evidence" value="ECO:0007669"/>
    <property type="project" value="InterPro"/>
</dbReference>
<dbReference type="EMBL" id="LIHL02000006">
    <property type="protein sequence ID" value="KAF5468997.1"/>
    <property type="molecule type" value="Genomic_DNA"/>
</dbReference>
<dbReference type="PANTHER" id="PTHR47074">
    <property type="entry name" value="BNAC02G40300D PROTEIN"/>
    <property type="match status" value="1"/>
</dbReference>
<dbReference type="PANTHER" id="PTHR47074:SF48">
    <property type="entry name" value="POLYNUCLEOTIDYL TRANSFERASE, RIBONUCLEASE H-LIKE SUPERFAMILY PROTEIN"/>
    <property type="match status" value="1"/>
</dbReference>
<organism evidence="2 3">
    <name type="scientific">Juglans regia</name>
    <name type="common">English walnut</name>
    <dbReference type="NCBI Taxonomy" id="51240"/>
    <lineage>
        <taxon>Eukaryota</taxon>
        <taxon>Viridiplantae</taxon>
        <taxon>Streptophyta</taxon>
        <taxon>Embryophyta</taxon>
        <taxon>Tracheophyta</taxon>
        <taxon>Spermatophyta</taxon>
        <taxon>Magnoliopsida</taxon>
        <taxon>eudicotyledons</taxon>
        <taxon>Gunneridae</taxon>
        <taxon>Pentapetalae</taxon>
        <taxon>rosids</taxon>
        <taxon>fabids</taxon>
        <taxon>Fagales</taxon>
        <taxon>Juglandaceae</taxon>
        <taxon>Juglans</taxon>
    </lineage>
</organism>
<gene>
    <name evidence="2" type="ORF">F2P56_013102</name>
</gene>
<dbReference type="SUPFAM" id="SSF53098">
    <property type="entry name" value="Ribonuclease H-like"/>
    <property type="match status" value="1"/>
</dbReference>